<evidence type="ECO:0000313" key="2">
    <source>
        <dbReference type="EMBL" id="EJK44609.1"/>
    </source>
</evidence>
<feature type="region of interest" description="Disordered" evidence="1">
    <location>
        <begin position="132"/>
        <end position="185"/>
    </location>
</feature>
<organism evidence="2 3">
    <name type="scientific">Thalassiosira oceanica</name>
    <name type="common">Marine diatom</name>
    <dbReference type="NCBI Taxonomy" id="159749"/>
    <lineage>
        <taxon>Eukaryota</taxon>
        <taxon>Sar</taxon>
        <taxon>Stramenopiles</taxon>
        <taxon>Ochrophyta</taxon>
        <taxon>Bacillariophyta</taxon>
        <taxon>Coscinodiscophyceae</taxon>
        <taxon>Thalassiosirophycidae</taxon>
        <taxon>Thalassiosirales</taxon>
        <taxon>Thalassiosiraceae</taxon>
        <taxon>Thalassiosira</taxon>
    </lineage>
</organism>
<proteinExistence type="predicted"/>
<protein>
    <submittedName>
        <fullName evidence="2">Uncharacterized protein</fullName>
    </submittedName>
</protein>
<feature type="region of interest" description="Disordered" evidence="1">
    <location>
        <begin position="1"/>
        <end position="55"/>
    </location>
</feature>
<evidence type="ECO:0000256" key="1">
    <source>
        <dbReference type="SAM" id="MobiDB-lite"/>
    </source>
</evidence>
<feature type="region of interest" description="Disordered" evidence="1">
    <location>
        <begin position="343"/>
        <end position="386"/>
    </location>
</feature>
<keyword evidence="3" id="KW-1185">Reference proteome</keyword>
<dbReference type="EMBL" id="AGNL01049458">
    <property type="protein sequence ID" value="EJK44609.1"/>
    <property type="molecule type" value="Genomic_DNA"/>
</dbReference>
<feature type="region of interest" description="Disordered" evidence="1">
    <location>
        <begin position="307"/>
        <end position="328"/>
    </location>
</feature>
<accession>K0R176</accession>
<dbReference type="Proteomes" id="UP000266841">
    <property type="component" value="Unassembled WGS sequence"/>
</dbReference>
<feature type="compositionally biased region" description="Basic and acidic residues" evidence="1">
    <location>
        <begin position="319"/>
        <end position="328"/>
    </location>
</feature>
<name>K0R176_THAOC</name>
<dbReference type="AlphaFoldDB" id="K0R176"/>
<reference evidence="2 3" key="1">
    <citation type="journal article" date="2012" name="Genome Biol.">
        <title>Genome and low-iron response of an oceanic diatom adapted to chronic iron limitation.</title>
        <authorList>
            <person name="Lommer M."/>
            <person name="Specht M."/>
            <person name="Roy A.S."/>
            <person name="Kraemer L."/>
            <person name="Andreson R."/>
            <person name="Gutowska M.A."/>
            <person name="Wolf J."/>
            <person name="Bergner S.V."/>
            <person name="Schilhabel M.B."/>
            <person name="Klostermeier U.C."/>
            <person name="Beiko R.G."/>
            <person name="Rosenstiel P."/>
            <person name="Hippler M."/>
            <person name="Laroche J."/>
        </authorList>
    </citation>
    <scope>NUCLEOTIDE SEQUENCE [LARGE SCALE GENOMIC DNA]</scope>
    <source>
        <strain evidence="2 3">CCMP1005</strain>
    </source>
</reference>
<gene>
    <name evidence="2" type="ORF">THAOC_36839</name>
</gene>
<comment type="caution">
    <text evidence="2">The sequence shown here is derived from an EMBL/GenBank/DDBJ whole genome shotgun (WGS) entry which is preliminary data.</text>
</comment>
<evidence type="ECO:0000313" key="3">
    <source>
        <dbReference type="Proteomes" id="UP000266841"/>
    </source>
</evidence>
<sequence length="386" mass="42357">PRDARQGGQDAEGPRNQEEEGRVRADTRPLRGDLPVAPPDARVASRADLPRPGLAEGVEVVDGRDRVRHAGVVRTDLPVLLDGVEHTPRGAVLLVRAPRDGRPEDVRRRLPPPRPDGTARLLRRLLGRDVGHAVPDLRDEPGRPGGQRRDAEAVVVRSPVRGRGGVPEGQDRRRDGLDHEGAPAAVRRGHRLVQQGLPVAGEEGAAQPHLPDRQAAEVEVLQGREEVHPDPHEPSPRPRVLTDVRPSLPVRRDDDRAVQLHLFLPFPGFLLPDGSGIHGCVDHVHDTVQDLPEGGLRVRIILQPVPPPGLDDGGLPHAARPDQHDYKRADRRQEIQILLGREWQVSQPLRPGQDQEHIDAPEPGQESVPDPDEPARGVLEGLLRRS</sequence>
<feature type="compositionally biased region" description="Basic and acidic residues" evidence="1">
    <location>
        <begin position="169"/>
        <end position="181"/>
    </location>
</feature>
<feature type="non-terminal residue" evidence="2">
    <location>
        <position position="1"/>
    </location>
</feature>
<feature type="compositionally biased region" description="Basic and acidic residues" evidence="1">
    <location>
        <begin position="12"/>
        <end position="31"/>
    </location>
</feature>
<feature type="compositionally biased region" description="Basic and acidic residues" evidence="1">
    <location>
        <begin position="132"/>
        <end position="152"/>
    </location>
</feature>